<reference evidence="2 3" key="1">
    <citation type="submission" date="2020-11" db="EMBL/GenBank/DDBJ databases">
        <title>Treponema Peruensis nv. sp., first commensal Treponema isolated from human feces.</title>
        <authorList>
            <person name="Belkhou C."/>
            <person name="Raes J."/>
        </authorList>
    </citation>
    <scope>NUCLEOTIDE SEQUENCE [LARGE SCALE GENOMIC DNA]</scope>
    <source>
        <strain evidence="2 3">RCC2812</strain>
    </source>
</reference>
<dbReference type="KEGG" id="tper:IWA51_01370"/>
<evidence type="ECO:0000313" key="3">
    <source>
        <dbReference type="Proteomes" id="UP000595224"/>
    </source>
</evidence>
<sequence length="351" mass="37619">MNARELSKYNVGENLDQLMNLDPRGYGVCRILYPAARKAMGSSLCMKTAEALHAILSQDKRLKSEKAPVYIMTGFVLKEHECPETDGITGALLLARALVVAYGVTPVFVIPKKCVPAVTAAAPHLGLHAYSDVKKAESVSLSLAYITISEDAQKAAAETEAILKMPKPAALFCTESAGANAKGVYHNAVGADITSLEAKSDGLFNALKKAGVPVFAVGDLGNEMGMGLIKRHVEKYIPNGKEIIAATSADYLVTATVSDWGVYAVIAALAYLNGKIEIMHDEQMEEAVLRACCLSGMVDMTGSLLPAIDGFSVDIEKQIVALMRSTVEYAIAYPQNKWFDGVLEKGFYGKC</sequence>
<dbReference type="Proteomes" id="UP000595224">
    <property type="component" value="Chromosome"/>
</dbReference>
<dbReference type="Gene3D" id="3.90.1640.20">
    <property type="entry name" value="TON_0340"/>
    <property type="match status" value="1"/>
</dbReference>
<dbReference type="RefSeq" id="WP_198442871.1">
    <property type="nucleotide sequence ID" value="NZ_CBCSHE010000013.1"/>
</dbReference>
<feature type="domain" description="D-glutamate cyclase-like C-terminal" evidence="1">
    <location>
        <begin position="15"/>
        <end position="323"/>
    </location>
</feature>
<dbReference type="AlphaFoldDB" id="A0A7T3RDW1"/>
<dbReference type="EMBL" id="CP064936">
    <property type="protein sequence ID" value="QQA01298.1"/>
    <property type="molecule type" value="Genomic_DNA"/>
</dbReference>
<name>A0A7T3RDW1_9SPIR</name>
<evidence type="ECO:0000313" key="2">
    <source>
        <dbReference type="EMBL" id="QQA01298.1"/>
    </source>
</evidence>
<protein>
    <submittedName>
        <fullName evidence="2">DUF4392 domain-containing protein</fullName>
    </submittedName>
</protein>
<organism evidence="2 3">
    <name type="scientific">Treponema peruense</name>
    <dbReference type="NCBI Taxonomy" id="2787628"/>
    <lineage>
        <taxon>Bacteria</taxon>
        <taxon>Pseudomonadati</taxon>
        <taxon>Spirochaetota</taxon>
        <taxon>Spirochaetia</taxon>
        <taxon>Spirochaetales</taxon>
        <taxon>Treponemataceae</taxon>
        <taxon>Treponema</taxon>
    </lineage>
</organism>
<dbReference type="InterPro" id="IPR025504">
    <property type="entry name" value="GLUCM_C"/>
</dbReference>
<dbReference type="Pfam" id="PF14336">
    <property type="entry name" value="GLUCM-like_C"/>
    <property type="match status" value="1"/>
</dbReference>
<accession>A0A7T3RDW1</accession>
<dbReference type="PANTHER" id="PTHR32022:SF10">
    <property type="entry name" value="D-GLUTAMATE CYCLASE, MITOCHONDRIAL"/>
    <property type="match status" value="1"/>
</dbReference>
<evidence type="ECO:0000259" key="1">
    <source>
        <dbReference type="Pfam" id="PF14336"/>
    </source>
</evidence>
<gene>
    <name evidence="2" type="ORF">IWA51_01370</name>
</gene>
<proteinExistence type="predicted"/>
<keyword evidence="3" id="KW-1185">Reference proteome</keyword>
<dbReference type="PANTHER" id="PTHR32022">
    <property type="entry name" value="D-GLUTAMATE CYCLASE, MITOCHONDRIAL"/>
    <property type="match status" value="1"/>
</dbReference>